<dbReference type="CDD" id="cd06558">
    <property type="entry name" value="crotonase-like"/>
    <property type="match status" value="1"/>
</dbReference>
<proteinExistence type="inferred from homology"/>
<dbReference type="InterPro" id="IPR001753">
    <property type="entry name" value="Enoyl-CoA_hydra/iso"/>
</dbReference>
<dbReference type="PANTHER" id="PTHR11941:SF54">
    <property type="entry name" value="ENOYL-COA HYDRATASE, MITOCHONDRIAL"/>
    <property type="match status" value="1"/>
</dbReference>
<dbReference type="Gene3D" id="3.90.226.10">
    <property type="entry name" value="2-enoyl-CoA Hydratase, Chain A, domain 1"/>
    <property type="match status" value="1"/>
</dbReference>
<comment type="caution">
    <text evidence="4">The sequence shown here is derived from an EMBL/GenBank/DDBJ whole genome shotgun (WGS) entry which is preliminary data.</text>
</comment>
<dbReference type="Gene3D" id="1.10.12.10">
    <property type="entry name" value="Lyase 2-enoyl-coa Hydratase, Chain A, domain 2"/>
    <property type="match status" value="1"/>
</dbReference>
<evidence type="ECO:0000313" key="5">
    <source>
        <dbReference type="Proteomes" id="UP000626026"/>
    </source>
</evidence>
<dbReference type="InterPro" id="IPR029045">
    <property type="entry name" value="ClpP/crotonase-like_dom_sf"/>
</dbReference>
<dbReference type="EMBL" id="JACTVA010000007">
    <property type="protein sequence ID" value="MBC9206355.1"/>
    <property type="molecule type" value="Genomic_DNA"/>
</dbReference>
<name>A0ABR7RIF3_9PROT</name>
<organism evidence="4 5">
    <name type="scientific">Teichococcus aerophilus</name>
    <dbReference type="NCBI Taxonomy" id="1224513"/>
    <lineage>
        <taxon>Bacteria</taxon>
        <taxon>Pseudomonadati</taxon>
        <taxon>Pseudomonadota</taxon>
        <taxon>Alphaproteobacteria</taxon>
        <taxon>Acetobacterales</taxon>
        <taxon>Roseomonadaceae</taxon>
        <taxon>Roseomonas</taxon>
    </lineage>
</organism>
<dbReference type="PANTHER" id="PTHR11941">
    <property type="entry name" value="ENOYL-COA HYDRATASE-RELATED"/>
    <property type="match status" value="1"/>
</dbReference>
<keyword evidence="2" id="KW-0456">Lyase</keyword>
<protein>
    <submittedName>
        <fullName evidence="4">Enoyl-CoA hydratase/isomerase family protein</fullName>
    </submittedName>
</protein>
<dbReference type="SUPFAM" id="SSF52096">
    <property type="entry name" value="ClpP/crotonase"/>
    <property type="match status" value="1"/>
</dbReference>
<dbReference type="Proteomes" id="UP000626026">
    <property type="component" value="Unassembled WGS sequence"/>
</dbReference>
<comment type="similarity">
    <text evidence="1 3">Belongs to the enoyl-CoA hydratase/isomerase family.</text>
</comment>
<dbReference type="InterPro" id="IPR018376">
    <property type="entry name" value="Enoyl-CoA_hyd/isom_CS"/>
</dbReference>
<accession>A0ABR7RIF3</accession>
<evidence type="ECO:0000256" key="1">
    <source>
        <dbReference type="ARBA" id="ARBA00005254"/>
    </source>
</evidence>
<dbReference type="NCBIfam" id="NF004781">
    <property type="entry name" value="PRK06127.1"/>
    <property type="match status" value="1"/>
</dbReference>
<reference evidence="4 5" key="1">
    <citation type="journal article" date="2013" name="Int. J. Syst. Evol. Microbiol.">
        <title>Roseomonas aerophila sp. nov., isolated from air.</title>
        <authorList>
            <person name="Kim S.J."/>
            <person name="Weon H.Y."/>
            <person name="Ahn J.H."/>
            <person name="Hong S.B."/>
            <person name="Seok S.J."/>
            <person name="Whang K.S."/>
            <person name="Kwon S.W."/>
        </authorList>
    </citation>
    <scope>NUCLEOTIDE SEQUENCE [LARGE SCALE GENOMIC DNA]</scope>
    <source>
        <strain evidence="4 5">NBRC 108923</strain>
    </source>
</reference>
<dbReference type="Pfam" id="PF00378">
    <property type="entry name" value="ECH_1"/>
    <property type="match status" value="1"/>
</dbReference>
<dbReference type="PROSITE" id="PS00166">
    <property type="entry name" value="ENOYL_COA_HYDRATASE"/>
    <property type="match status" value="1"/>
</dbReference>
<evidence type="ECO:0000313" key="4">
    <source>
        <dbReference type="EMBL" id="MBC9206355.1"/>
    </source>
</evidence>
<gene>
    <name evidence="4" type="ORF">IBL26_05870</name>
</gene>
<keyword evidence="5" id="KW-1185">Reference proteome</keyword>
<evidence type="ECO:0000256" key="3">
    <source>
        <dbReference type="RuleBase" id="RU003707"/>
    </source>
</evidence>
<evidence type="ECO:0000256" key="2">
    <source>
        <dbReference type="ARBA" id="ARBA00023239"/>
    </source>
</evidence>
<sequence length="270" mass="28684">MDMYPGSGGAEAKILTRRADGIGWLTINQPEKRNAISLAMWDAIAAAADDFAADPDVRVVVLHGAGGKAFASGADISEFDKVRANSDAQVEYGRRSAQARKKLEAMDKPLIAMIQGFCIGGGYATALIADLRIASTDSRFGIPAARLGIAYGYESLMRLTALAGPAIAKEILFTGRQLDAAEALAFGLVNRVVPPEQLEETTIGLAQQIARNAPLSIRASKAAIDQIAGDPALRDQAAIEALNRACFDSQDYAEGRSAFTEKRPPNFTGR</sequence>
<dbReference type="InterPro" id="IPR014748">
    <property type="entry name" value="Enoyl-CoA_hydra_C"/>
</dbReference>